<accession>A0ABU8NUH1</accession>
<sequence>MKKLISRILLGTTILASSACTKIDNYDGPNASFEGNLISSEGGNLLTSQGSSQIRLEQISWSATPSPQEIPSKFDGTFKDSKLFKGTYKVIPKGGAFWPLYDTLTVDINKGTKHDFTVTPYILIKNFTAVLNGKTLTLKYTMEAPIGAGLPTIIETQPYVNNTKLVGAGASIRDFSDIYKKAINKEWADMTDADKSVTIDIPDMLPGRKFFVRVGVRLNDSFKSSNFSEIIEIDVPAN</sequence>
<evidence type="ECO:0000313" key="3">
    <source>
        <dbReference type="EMBL" id="MEJ2905603.1"/>
    </source>
</evidence>
<dbReference type="Gene3D" id="2.60.40.1120">
    <property type="entry name" value="Carboxypeptidase-like, regulatory domain"/>
    <property type="match status" value="1"/>
</dbReference>
<comment type="caution">
    <text evidence="3">The sequence shown here is derived from an EMBL/GenBank/DDBJ whole genome shotgun (WGS) entry which is preliminary data.</text>
</comment>
<feature type="domain" description="DUF3823" evidence="2">
    <location>
        <begin position="123"/>
        <end position="230"/>
    </location>
</feature>
<reference evidence="3 4" key="1">
    <citation type="submission" date="2024-03" db="EMBL/GenBank/DDBJ databases">
        <title>Sequence of Lycoming College Course Isolates.</title>
        <authorList>
            <person name="Plotts O."/>
            <person name="Newman J."/>
        </authorList>
    </citation>
    <scope>NUCLEOTIDE SEQUENCE [LARGE SCALE GENOMIC DNA]</scope>
    <source>
        <strain evidence="3 4">CJB-3</strain>
    </source>
</reference>
<keyword evidence="4" id="KW-1185">Reference proteome</keyword>
<dbReference type="EMBL" id="JBBEUB010000013">
    <property type="protein sequence ID" value="MEJ2905603.1"/>
    <property type="molecule type" value="Genomic_DNA"/>
</dbReference>
<dbReference type="Pfam" id="PF18003">
    <property type="entry name" value="DUF3823_C"/>
    <property type="match status" value="1"/>
</dbReference>
<name>A0ABU8NUH1_9SPHI</name>
<dbReference type="InterPro" id="IPR041186">
    <property type="entry name" value="DUF3823_C"/>
</dbReference>
<evidence type="ECO:0000313" key="4">
    <source>
        <dbReference type="Proteomes" id="UP001378956"/>
    </source>
</evidence>
<gene>
    <name evidence="3" type="ORF">WAE58_24380</name>
</gene>
<dbReference type="PROSITE" id="PS51257">
    <property type="entry name" value="PROKAR_LIPOPROTEIN"/>
    <property type="match status" value="1"/>
</dbReference>
<dbReference type="Proteomes" id="UP001378956">
    <property type="component" value="Unassembled WGS sequence"/>
</dbReference>
<feature type="domain" description="DUF3823" evidence="1">
    <location>
        <begin position="32"/>
        <end position="119"/>
    </location>
</feature>
<organism evidence="3 4">
    <name type="scientific">Pedobacter panaciterrae</name>
    <dbReference type="NCBI Taxonomy" id="363849"/>
    <lineage>
        <taxon>Bacteria</taxon>
        <taxon>Pseudomonadati</taxon>
        <taxon>Bacteroidota</taxon>
        <taxon>Sphingobacteriia</taxon>
        <taxon>Sphingobacteriales</taxon>
        <taxon>Sphingobacteriaceae</taxon>
        <taxon>Pedobacter</taxon>
    </lineage>
</organism>
<proteinExistence type="predicted"/>
<dbReference type="InterPro" id="IPR024278">
    <property type="entry name" value="DUF3823_N"/>
</dbReference>
<evidence type="ECO:0000259" key="2">
    <source>
        <dbReference type="Pfam" id="PF18003"/>
    </source>
</evidence>
<protein>
    <submittedName>
        <fullName evidence="3">DUF3823 domain-containing protein</fullName>
    </submittedName>
</protein>
<dbReference type="RefSeq" id="WP_172660436.1">
    <property type="nucleotide sequence ID" value="NZ_JABMKW010000012.1"/>
</dbReference>
<dbReference type="Gene3D" id="2.60.40.2060">
    <property type="match status" value="1"/>
</dbReference>
<evidence type="ECO:0000259" key="1">
    <source>
        <dbReference type="Pfam" id="PF12866"/>
    </source>
</evidence>
<dbReference type="Pfam" id="PF12866">
    <property type="entry name" value="DUF3823"/>
    <property type="match status" value="1"/>
</dbReference>